<comment type="caution">
    <text evidence="2">The sequence shown here is derived from an EMBL/GenBank/DDBJ whole genome shotgun (WGS) entry which is preliminary data.</text>
</comment>
<proteinExistence type="predicted"/>
<dbReference type="AlphaFoldDB" id="A0A841J1B0"/>
<gene>
    <name evidence="2" type="ORF">FHS92_002185</name>
</gene>
<dbReference type="EMBL" id="JACIJP010000003">
    <property type="protein sequence ID" value="MBB6124440.1"/>
    <property type="molecule type" value="Genomic_DNA"/>
</dbReference>
<evidence type="ECO:0000313" key="2">
    <source>
        <dbReference type="EMBL" id="MBB6124440.1"/>
    </source>
</evidence>
<keyword evidence="3" id="KW-1185">Reference proteome</keyword>
<organism evidence="2 3">
    <name type="scientific">Sphingobium subterraneum</name>
    <dbReference type="NCBI Taxonomy" id="627688"/>
    <lineage>
        <taxon>Bacteria</taxon>
        <taxon>Pseudomonadati</taxon>
        <taxon>Pseudomonadota</taxon>
        <taxon>Alphaproteobacteria</taxon>
        <taxon>Sphingomonadales</taxon>
        <taxon>Sphingomonadaceae</taxon>
        <taxon>Sphingobium</taxon>
    </lineage>
</organism>
<dbReference type="RefSeq" id="WP_184080527.1">
    <property type="nucleotide sequence ID" value="NZ_JACIJP010000003.1"/>
</dbReference>
<feature type="signal peptide" evidence="1">
    <location>
        <begin position="1"/>
        <end position="21"/>
    </location>
</feature>
<sequence length="243" mass="25990">MKKISYLLCIGCMMVSTLAAAQEAAPVASTAPEEAPSAAQAAVAADQATSNGCEIHIWPAERFTARTTGWLSGFGAIGAMADASGHATGDAARRGNLASALESESQTQLLASMDLVKLLNTQSATIIRHSEPLDRKTVNKIMERRAQSQSPCYSELMVTDIFYQKAAIYGRSLKTLFMFRRFGAAQTNPAIYKGWGGNGLKLFPPKEGEDVQAANAELVSVFKSDFEEFAKNARMSPALASAK</sequence>
<reference evidence="2 3" key="1">
    <citation type="submission" date="2020-08" db="EMBL/GenBank/DDBJ databases">
        <title>Genomic Encyclopedia of Type Strains, Phase IV (KMG-IV): sequencing the most valuable type-strain genomes for metagenomic binning, comparative biology and taxonomic classification.</title>
        <authorList>
            <person name="Goeker M."/>
        </authorList>
    </citation>
    <scope>NUCLEOTIDE SEQUENCE [LARGE SCALE GENOMIC DNA]</scope>
    <source>
        <strain evidence="2 3">DSM 102255</strain>
    </source>
</reference>
<evidence type="ECO:0000313" key="3">
    <source>
        <dbReference type="Proteomes" id="UP000552700"/>
    </source>
</evidence>
<dbReference type="Proteomes" id="UP000552700">
    <property type="component" value="Unassembled WGS sequence"/>
</dbReference>
<keyword evidence="1" id="KW-0732">Signal</keyword>
<accession>A0A841J1B0</accession>
<name>A0A841J1B0_9SPHN</name>
<feature type="chain" id="PRO_5032836440" evidence="1">
    <location>
        <begin position="22"/>
        <end position="243"/>
    </location>
</feature>
<protein>
    <submittedName>
        <fullName evidence="2">Uncharacterized protein</fullName>
    </submittedName>
</protein>
<evidence type="ECO:0000256" key="1">
    <source>
        <dbReference type="SAM" id="SignalP"/>
    </source>
</evidence>